<sequence length="265" mass="30767">MNSNSFVYDTGNKALREHNFDIFIAFQHFIVDLYNQLSEEYKELSLDTYGGQCISGEEFISMNSLLFTFTRPSAGNWYADASTHSGSSLKRVVFQFKLNLQLLEARLFAYIGNHSQHPDEIEVFVPRGTIFRIEEVTHDETTDIWCIKLKLSSKENVEHEMKRLGETRNHNSLGQCLNALTIQQGQLPVDHLHFGTTYNYLAVRYEEMGNYSEAEKCYRKSLEIHKKSLPSGYENRRRAWRKQNVGKKETMPRFPGMVDVDDEDV</sequence>
<dbReference type="Gene3D" id="1.25.40.10">
    <property type="entry name" value="Tetratricopeptide repeat domain"/>
    <property type="match status" value="1"/>
</dbReference>
<dbReference type="Proteomes" id="UP000663828">
    <property type="component" value="Unassembled WGS sequence"/>
</dbReference>
<proteinExistence type="predicted"/>
<gene>
    <name evidence="3" type="ORF">XAT740_LOCUS27605</name>
</gene>
<organism evidence="3 4">
    <name type="scientific">Adineta ricciae</name>
    <name type="common">Rotifer</name>
    <dbReference type="NCBI Taxonomy" id="249248"/>
    <lineage>
        <taxon>Eukaryota</taxon>
        <taxon>Metazoa</taxon>
        <taxon>Spiralia</taxon>
        <taxon>Gnathifera</taxon>
        <taxon>Rotifera</taxon>
        <taxon>Eurotatoria</taxon>
        <taxon>Bdelloidea</taxon>
        <taxon>Adinetida</taxon>
        <taxon>Adinetidae</taxon>
        <taxon>Adineta</taxon>
    </lineage>
</organism>
<reference evidence="3" key="1">
    <citation type="submission" date="2021-02" db="EMBL/GenBank/DDBJ databases">
        <authorList>
            <person name="Nowell W R."/>
        </authorList>
    </citation>
    <scope>NUCLEOTIDE SEQUENCE</scope>
</reference>
<keyword evidence="4" id="KW-1185">Reference proteome</keyword>
<dbReference type="SUPFAM" id="SSF48452">
    <property type="entry name" value="TPR-like"/>
    <property type="match status" value="1"/>
</dbReference>
<dbReference type="InterPro" id="IPR011990">
    <property type="entry name" value="TPR-like_helical_dom_sf"/>
</dbReference>
<keyword evidence="1" id="KW-0802">TPR repeat</keyword>
<feature type="region of interest" description="Disordered" evidence="2">
    <location>
        <begin position="240"/>
        <end position="265"/>
    </location>
</feature>
<evidence type="ECO:0000313" key="3">
    <source>
        <dbReference type="EMBL" id="CAF1276943.1"/>
    </source>
</evidence>
<dbReference type="Gene3D" id="3.90.176.10">
    <property type="entry name" value="Toxin ADP-ribosyltransferase, Chain A, domain 1"/>
    <property type="match status" value="1"/>
</dbReference>
<dbReference type="AlphaFoldDB" id="A0A815C0W8"/>
<dbReference type="SMART" id="SM00028">
    <property type="entry name" value="TPR"/>
    <property type="match status" value="1"/>
</dbReference>
<dbReference type="InterPro" id="IPR019734">
    <property type="entry name" value="TPR_rpt"/>
</dbReference>
<dbReference type="PROSITE" id="PS50005">
    <property type="entry name" value="TPR"/>
    <property type="match status" value="1"/>
</dbReference>
<dbReference type="EMBL" id="CAJNOR010002314">
    <property type="protein sequence ID" value="CAF1276943.1"/>
    <property type="molecule type" value="Genomic_DNA"/>
</dbReference>
<evidence type="ECO:0000313" key="4">
    <source>
        <dbReference type="Proteomes" id="UP000663828"/>
    </source>
</evidence>
<accession>A0A815C0W8</accession>
<dbReference type="SUPFAM" id="SSF56399">
    <property type="entry name" value="ADP-ribosylation"/>
    <property type="match status" value="1"/>
</dbReference>
<dbReference type="Pfam" id="PF13374">
    <property type="entry name" value="TPR_10"/>
    <property type="match status" value="1"/>
</dbReference>
<evidence type="ECO:0000256" key="1">
    <source>
        <dbReference type="PROSITE-ProRule" id="PRU00339"/>
    </source>
</evidence>
<comment type="caution">
    <text evidence="3">The sequence shown here is derived from an EMBL/GenBank/DDBJ whole genome shotgun (WGS) entry which is preliminary data.</text>
</comment>
<name>A0A815C0W8_ADIRI</name>
<protein>
    <submittedName>
        <fullName evidence="3">Uncharacterized protein</fullName>
    </submittedName>
</protein>
<feature type="repeat" description="TPR" evidence="1">
    <location>
        <begin position="195"/>
        <end position="228"/>
    </location>
</feature>
<evidence type="ECO:0000256" key="2">
    <source>
        <dbReference type="SAM" id="MobiDB-lite"/>
    </source>
</evidence>